<keyword evidence="15" id="KW-1185">Reference proteome</keyword>
<evidence type="ECO:0000259" key="11">
    <source>
        <dbReference type="Pfam" id="PF00441"/>
    </source>
</evidence>
<comment type="pathway">
    <text evidence="2">Siderophore biosynthesis; mycobactin biosynthesis.</text>
</comment>
<dbReference type="SUPFAM" id="SSF47203">
    <property type="entry name" value="Acyl-CoA dehydrogenase C-terminal domain-like"/>
    <property type="match status" value="1"/>
</dbReference>
<evidence type="ECO:0000256" key="9">
    <source>
        <dbReference type="ARBA" id="ARBA00042660"/>
    </source>
</evidence>
<proteinExistence type="inferred from homology"/>
<dbReference type="Pfam" id="PF00441">
    <property type="entry name" value="Acyl-CoA_dh_1"/>
    <property type="match status" value="1"/>
</dbReference>
<dbReference type="GO" id="GO:0005737">
    <property type="term" value="C:cytoplasm"/>
    <property type="evidence" value="ECO:0007669"/>
    <property type="project" value="TreeGrafter"/>
</dbReference>
<comment type="function">
    <text evidence="7">Catalyzes the dehydrogenation at the alpha-beta position of ACP-bound acyl chains. This results in the introduction of a double bond in the lipidic chain, which is further transferred to the epsilon-amino group of lysine residue in the mycobactin core by MbtK.</text>
</comment>
<dbReference type="InterPro" id="IPR009075">
    <property type="entry name" value="AcylCo_DH/oxidase_C"/>
</dbReference>
<dbReference type="GO" id="GO:0050660">
    <property type="term" value="F:flavin adenine dinucleotide binding"/>
    <property type="evidence" value="ECO:0007669"/>
    <property type="project" value="InterPro"/>
</dbReference>
<name>A0A0D8HLV3_9ACTN</name>
<dbReference type="PANTHER" id="PTHR48083:SF20">
    <property type="entry name" value="LONG-CHAIN SPECIFIC ACYL-COA DEHYDROGENASE, MITOCHONDRIAL"/>
    <property type="match status" value="1"/>
</dbReference>
<dbReference type="SUPFAM" id="SSF56645">
    <property type="entry name" value="Acyl-CoA dehydrogenase NM domain-like"/>
    <property type="match status" value="1"/>
</dbReference>
<accession>A0A0D8HLV3</accession>
<evidence type="ECO:0000256" key="2">
    <source>
        <dbReference type="ARBA" id="ARBA00005102"/>
    </source>
</evidence>
<evidence type="ECO:0000256" key="7">
    <source>
        <dbReference type="ARBA" id="ARBA00037085"/>
    </source>
</evidence>
<evidence type="ECO:0000256" key="4">
    <source>
        <dbReference type="ARBA" id="ARBA00022630"/>
    </source>
</evidence>
<comment type="cofactor">
    <cofactor evidence="1 10">
        <name>FAD</name>
        <dbReference type="ChEBI" id="CHEBI:57692"/>
    </cofactor>
</comment>
<dbReference type="InterPro" id="IPR050741">
    <property type="entry name" value="Acyl-CoA_dehydrogenase"/>
</dbReference>
<dbReference type="PATRIC" id="fig|1280514.3.peg.484"/>
<dbReference type="EMBL" id="JXYS01000007">
    <property type="protein sequence ID" value="KJF18742.1"/>
    <property type="molecule type" value="Genomic_DNA"/>
</dbReference>
<dbReference type="Pfam" id="PF02770">
    <property type="entry name" value="Acyl-CoA_dh_M"/>
    <property type="match status" value="1"/>
</dbReference>
<keyword evidence="4 10" id="KW-0285">Flavoprotein</keyword>
<sequence length="384" mass="42041">MKNNSNVDYDAEHEAFGEIVEVFIARSVEPHYQRWEQQGIIDRTLFLEAGRQGLLAFGVGEEYGGAGVNDFRYNAILNRGLSNGGYAGVALALSLQNDVVLPYFTDLTNDEQKERWLPSIVAGESVIAIAMTEPNTGSDLSGISTSAHRDGDYFILNGAKTFISNGQNADLIVVAVRTSPDPHRGLSLLVVESATPGFFRGRNLDKIGLHSQDTSELSFVDARVPAKNLLGEVNRGFYYLVRNLPQERLSLALGAVGAAEGVFDLTLAYTKERFAFGQAIGSFQSSKFTLAELATDIDVGRTYVEDCLFSHLRGALSPGRAAKVKLWTTEMQLRVVDRAVQLFGGYGYMREFPVARAYVDARVQTIYGGTSEIMKEIIAKDLGL</sequence>
<feature type="domain" description="Acyl-CoA oxidase/dehydrogenase middle" evidence="12">
    <location>
        <begin position="128"/>
        <end position="221"/>
    </location>
</feature>
<evidence type="ECO:0000256" key="1">
    <source>
        <dbReference type="ARBA" id="ARBA00001974"/>
    </source>
</evidence>
<dbReference type="InterPro" id="IPR036250">
    <property type="entry name" value="AcylCo_DH-like_C"/>
</dbReference>
<evidence type="ECO:0000256" key="5">
    <source>
        <dbReference type="ARBA" id="ARBA00022827"/>
    </source>
</evidence>
<dbReference type="OrthoDB" id="5241155at2"/>
<evidence type="ECO:0000259" key="12">
    <source>
        <dbReference type="Pfam" id="PF02770"/>
    </source>
</evidence>
<keyword evidence="6 10" id="KW-0560">Oxidoreductase</keyword>
<organism evidence="14 15">
    <name type="scientific">Acidithrix ferrooxidans</name>
    <dbReference type="NCBI Taxonomy" id="1280514"/>
    <lineage>
        <taxon>Bacteria</taxon>
        <taxon>Bacillati</taxon>
        <taxon>Actinomycetota</taxon>
        <taxon>Acidimicrobiia</taxon>
        <taxon>Acidimicrobiales</taxon>
        <taxon>Acidimicrobiaceae</taxon>
        <taxon>Acidithrix</taxon>
    </lineage>
</organism>
<dbReference type="InterPro" id="IPR006091">
    <property type="entry name" value="Acyl-CoA_Oxase/DH_mid-dom"/>
</dbReference>
<dbReference type="Gene3D" id="2.40.110.10">
    <property type="entry name" value="Butyryl-CoA Dehydrogenase, subunit A, domain 2"/>
    <property type="match status" value="1"/>
</dbReference>
<dbReference type="Gene3D" id="1.20.140.10">
    <property type="entry name" value="Butyryl-CoA Dehydrogenase, subunit A, domain 3"/>
    <property type="match status" value="1"/>
</dbReference>
<evidence type="ECO:0000256" key="6">
    <source>
        <dbReference type="ARBA" id="ARBA00023002"/>
    </source>
</evidence>
<dbReference type="Proteomes" id="UP000032360">
    <property type="component" value="Unassembled WGS sequence"/>
</dbReference>
<dbReference type="Pfam" id="PF02771">
    <property type="entry name" value="Acyl-CoA_dh_N"/>
    <property type="match status" value="1"/>
</dbReference>
<evidence type="ECO:0000313" key="14">
    <source>
        <dbReference type="EMBL" id="KJF18742.1"/>
    </source>
</evidence>
<evidence type="ECO:0000256" key="10">
    <source>
        <dbReference type="RuleBase" id="RU362125"/>
    </source>
</evidence>
<dbReference type="RefSeq" id="WP_052604162.1">
    <property type="nucleotide sequence ID" value="NZ_JXYS01000007.1"/>
</dbReference>
<dbReference type="InterPro" id="IPR013786">
    <property type="entry name" value="AcylCoA_DH/ox_N"/>
</dbReference>
<dbReference type="STRING" id="1280514.AXFE_03510"/>
<dbReference type="FunFam" id="1.20.140.10:FF:000001">
    <property type="entry name" value="Acyl-CoA dehydrogenase"/>
    <property type="match status" value="1"/>
</dbReference>
<dbReference type="Gene3D" id="1.10.540.10">
    <property type="entry name" value="Acyl-CoA dehydrogenase/oxidase, N-terminal domain"/>
    <property type="match status" value="1"/>
</dbReference>
<dbReference type="PROSITE" id="PS00073">
    <property type="entry name" value="ACYL_COA_DH_2"/>
    <property type="match status" value="1"/>
</dbReference>
<comment type="similarity">
    <text evidence="3 10">Belongs to the acyl-CoA dehydrogenase family.</text>
</comment>
<dbReference type="FunFam" id="2.40.110.10:FF:000002">
    <property type="entry name" value="Acyl-CoA dehydrogenase fadE12"/>
    <property type="match status" value="1"/>
</dbReference>
<feature type="domain" description="Acyl-CoA dehydrogenase/oxidase C-terminal" evidence="11">
    <location>
        <begin position="234"/>
        <end position="382"/>
    </location>
</feature>
<evidence type="ECO:0000256" key="8">
    <source>
        <dbReference type="ARBA" id="ARBA00040394"/>
    </source>
</evidence>
<reference evidence="14 15" key="1">
    <citation type="submission" date="2015-01" db="EMBL/GenBank/DDBJ databases">
        <title>Draft genome of the acidophilic iron oxidizer Acidithrix ferrooxidans strain Py-F3.</title>
        <authorList>
            <person name="Poehlein A."/>
            <person name="Eisen S."/>
            <person name="Schloemann M."/>
            <person name="Johnson B.D."/>
            <person name="Daniel R."/>
            <person name="Muehling M."/>
        </authorList>
    </citation>
    <scope>NUCLEOTIDE SEQUENCE [LARGE SCALE GENOMIC DNA]</scope>
    <source>
        <strain evidence="14 15">Py-F3</strain>
    </source>
</reference>
<feature type="domain" description="Acyl-CoA dehydrogenase/oxidase N-terminal" evidence="13">
    <location>
        <begin position="11"/>
        <end position="124"/>
    </location>
</feature>
<dbReference type="InterPro" id="IPR037069">
    <property type="entry name" value="AcylCoA_DH/ox_N_sf"/>
</dbReference>
<keyword evidence="5 10" id="KW-0274">FAD</keyword>
<dbReference type="GO" id="GO:0003995">
    <property type="term" value="F:acyl-CoA dehydrogenase activity"/>
    <property type="evidence" value="ECO:0007669"/>
    <property type="project" value="InterPro"/>
</dbReference>
<dbReference type="InterPro" id="IPR006089">
    <property type="entry name" value="Acyl-CoA_DH_CS"/>
</dbReference>
<gene>
    <name evidence="14" type="primary">mmgC1</name>
    <name evidence="14" type="ORF">AXFE_03510</name>
</gene>
<dbReference type="AlphaFoldDB" id="A0A0D8HLV3"/>
<dbReference type="InterPro" id="IPR046373">
    <property type="entry name" value="Acyl-CoA_Oxase/DH_mid-dom_sf"/>
</dbReference>
<evidence type="ECO:0000259" key="13">
    <source>
        <dbReference type="Pfam" id="PF02771"/>
    </source>
</evidence>
<dbReference type="GO" id="GO:0033539">
    <property type="term" value="P:fatty acid beta-oxidation using acyl-CoA dehydrogenase"/>
    <property type="evidence" value="ECO:0007669"/>
    <property type="project" value="TreeGrafter"/>
</dbReference>
<comment type="caution">
    <text evidence="14">The sequence shown here is derived from an EMBL/GenBank/DDBJ whole genome shotgun (WGS) entry which is preliminary data.</text>
</comment>
<evidence type="ECO:0000313" key="15">
    <source>
        <dbReference type="Proteomes" id="UP000032360"/>
    </source>
</evidence>
<protein>
    <recommendedName>
        <fullName evidence="8">Acyl-[acyl-carrier-protein] dehydrogenase MbtN</fullName>
    </recommendedName>
    <alternativeName>
        <fullName evidence="9">Mycobactin synthase protein N</fullName>
    </alternativeName>
</protein>
<evidence type="ECO:0000256" key="3">
    <source>
        <dbReference type="ARBA" id="ARBA00009347"/>
    </source>
</evidence>
<dbReference type="PANTHER" id="PTHR48083">
    <property type="entry name" value="MEDIUM-CHAIN SPECIFIC ACYL-COA DEHYDROGENASE, MITOCHONDRIAL-RELATED"/>
    <property type="match status" value="1"/>
</dbReference>
<dbReference type="InterPro" id="IPR009100">
    <property type="entry name" value="AcylCoA_DH/oxidase_NM_dom_sf"/>
</dbReference>